<name>A0A1G7UK72_9FLAO</name>
<evidence type="ECO:0000313" key="1">
    <source>
        <dbReference type="EMBL" id="SDG47130.1"/>
    </source>
</evidence>
<keyword evidence="2" id="KW-1185">Reference proteome</keyword>
<proteinExistence type="predicted"/>
<accession>A0A1G7UK72</accession>
<protein>
    <submittedName>
        <fullName evidence="1">Uncharacterized protein</fullName>
    </submittedName>
</protein>
<dbReference type="EMBL" id="FNBH01000004">
    <property type="protein sequence ID" value="SDG47130.1"/>
    <property type="molecule type" value="Genomic_DNA"/>
</dbReference>
<gene>
    <name evidence="1" type="ORF">SAMN05421825_3444</name>
</gene>
<evidence type="ECO:0000313" key="2">
    <source>
        <dbReference type="Proteomes" id="UP000199203"/>
    </source>
</evidence>
<organism evidence="1 2">
    <name type="scientific">Epilithonimonas hungarica</name>
    <dbReference type="NCBI Taxonomy" id="454006"/>
    <lineage>
        <taxon>Bacteria</taxon>
        <taxon>Pseudomonadati</taxon>
        <taxon>Bacteroidota</taxon>
        <taxon>Flavobacteriia</taxon>
        <taxon>Flavobacteriales</taxon>
        <taxon>Weeksellaceae</taxon>
        <taxon>Chryseobacterium group</taxon>
        <taxon>Epilithonimonas</taxon>
    </lineage>
</organism>
<reference evidence="2" key="1">
    <citation type="submission" date="2016-10" db="EMBL/GenBank/DDBJ databases">
        <authorList>
            <person name="Varghese N."/>
            <person name="Submissions S."/>
        </authorList>
    </citation>
    <scope>NUCLEOTIDE SEQUENCE [LARGE SCALE GENOMIC DNA]</scope>
    <source>
        <strain evidence="2">DSM 19684</strain>
    </source>
</reference>
<dbReference type="Proteomes" id="UP000199203">
    <property type="component" value="Unassembled WGS sequence"/>
</dbReference>
<dbReference type="STRING" id="454006.SAMN05421825_3444"/>
<sequence length="50" mass="5963">MMKLYRKMVLTKVFFVKFLEFSYSFGLEESIFSPQNLLIAYCLNLYGILL</sequence>
<dbReference type="AlphaFoldDB" id="A0A1G7UK72"/>